<dbReference type="GO" id="GO:0016616">
    <property type="term" value="F:oxidoreductase activity, acting on the CH-OH group of donors, NAD or NADP as acceptor"/>
    <property type="evidence" value="ECO:0007669"/>
    <property type="project" value="InterPro"/>
</dbReference>
<evidence type="ECO:0000256" key="3">
    <source>
        <dbReference type="ARBA" id="ARBA00023002"/>
    </source>
</evidence>
<dbReference type="InterPro" id="IPR006140">
    <property type="entry name" value="D-isomer_DH_NAD-bd"/>
</dbReference>
<dbReference type="Proteomes" id="UP001212981">
    <property type="component" value="Unassembled WGS sequence"/>
</dbReference>
<dbReference type="InterPro" id="IPR029753">
    <property type="entry name" value="D-isomer_DH_CS"/>
</dbReference>
<dbReference type="InterPro" id="IPR050857">
    <property type="entry name" value="D-2-hydroxyacid_DH"/>
</dbReference>
<dbReference type="InterPro" id="IPR006139">
    <property type="entry name" value="D-isomer_2_OHA_DH_cat_dom"/>
</dbReference>
<evidence type="ECO:0000313" key="9">
    <source>
        <dbReference type="Proteomes" id="UP001212981"/>
    </source>
</evidence>
<feature type="domain" description="D-isomer specific 2-hydroxyacid dehydrogenase catalytic" evidence="6">
    <location>
        <begin position="18"/>
        <end position="321"/>
    </location>
</feature>
<protein>
    <submittedName>
        <fullName evidence="8">NAD(P)-dependent oxidoreductase</fullName>
    </submittedName>
</protein>
<evidence type="ECO:0000256" key="2">
    <source>
        <dbReference type="ARBA" id="ARBA00022605"/>
    </source>
</evidence>
<accession>A0AAW6CTT9</accession>
<proteinExistence type="inferred from homology"/>
<dbReference type="InterPro" id="IPR029752">
    <property type="entry name" value="D-isomer_DH_CS1"/>
</dbReference>
<dbReference type="FunFam" id="3.40.50.720:FF:000203">
    <property type="entry name" value="D-3-phosphoglycerate dehydrogenase (SerA)"/>
    <property type="match status" value="1"/>
</dbReference>
<evidence type="ECO:0000259" key="7">
    <source>
        <dbReference type="Pfam" id="PF02826"/>
    </source>
</evidence>
<comment type="similarity">
    <text evidence="1 5">Belongs to the D-isomer specific 2-hydroxyacid dehydrogenase family.</text>
</comment>
<dbReference type="Pfam" id="PF02826">
    <property type="entry name" value="2-Hacid_dh_C"/>
    <property type="match status" value="1"/>
</dbReference>
<dbReference type="GO" id="GO:0051287">
    <property type="term" value="F:NAD binding"/>
    <property type="evidence" value="ECO:0007669"/>
    <property type="project" value="InterPro"/>
</dbReference>
<dbReference type="RefSeq" id="WP_272003007.1">
    <property type="nucleotide sequence ID" value="NZ_JAQLXO010000015.1"/>
</dbReference>
<dbReference type="PANTHER" id="PTHR42789">
    <property type="entry name" value="D-ISOMER SPECIFIC 2-HYDROXYACID DEHYDROGENASE FAMILY PROTEIN (AFU_ORTHOLOGUE AFUA_6G10090)"/>
    <property type="match status" value="1"/>
</dbReference>
<dbReference type="InterPro" id="IPR036291">
    <property type="entry name" value="NAD(P)-bd_dom_sf"/>
</dbReference>
<dbReference type="Pfam" id="PF00389">
    <property type="entry name" value="2-Hacid_dh"/>
    <property type="match status" value="1"/>
</dbReference>
<dbReference type="GO" id="GO:0008652">
    <property type="term" value="P:amino acid biosynthetic process"/>
    <property type="evidence" value="ECO:0007669"/>
    <property type="project" value="UniProtKB-KW"/>
</dbReference>
<feature type="domain" description="D-isomer specific 2-hydroxyacid dehydrogenase NAD-binding" evidence="7">
    <location>
        <begin position="116"/>
        <end position="294"/>
    </location>
</feature>
<dbReference type="EMBL" id="JAQLXO010000015">
    <property type="protein sequence ID" value="MDB7982861.1"/>
    <property type="molecule type" value="Genomic_DNA"/>
</dbReference>
<comment type="caution">
    <text evidence="8">The sequence shown here is derived from an EMBL/GenBank/DDBJ whole genome shotgun (WGS) entry which is preliminary data.</text>
</comment>
<evidence type="ECO:0000256" key="5">
    <source>
        <dbReference type="RuleBase" id="RU003719"/>
    </source>
</evidence>
<dbReference type="PROSITE" id="PS00671">
    <property type="entry name" value="D_2_HYDROXYACID_DH_3"/>
    <property type="match status" value="1"/>
</dbReference>
<evidence type="ECO:0000256" key="4">
    <source>
        <dbReference type="ARBA" id="ARBA00023027"/>
    </source>
</evidence>
<dbReference type="SUPFAM" id="SSF51735">
    <property type="entry name" value="NAD(P)-binding Rossmann-fold domains"/>
    <property type="match status" value="1"/>
</dbReference>
<keyword evidence="4" id="KW-0520">NAD</keyword>
<reference evidence="8" key="1">
    <citation type="submission" date="2023-01" db="EMBL/GenBank/DDBJ databases">
        <title>Human gut microbiome strain richness.</title>
        <authorList>
            <person name="Chen-Liaw A."/>
        </authorList>
    </citation>
    <scope>NUCLEOTIDE SEQUENCE</scope>
    <source>
        <strain evidence="8">D8_m1001271B151109d0_201107</strain>
    </source>
</reference>
<name>A0AAW6CTT9_9FIRM</name>
<organism evidence="8 9">
    <name type="scientific">Faecalicoccus pleomorphus</name>
    <dbReference type="NCBI Taxonomy" id="1323"/>
    <lineage>
        <taxon>Bacteria</taxon>
        <taxon>Bacillati</taxon>
        <taxon>Bacillota</taxon>
        <taxon>Erysipelotrichia</taxon>
        <taxon>Erysipelotrichales</taxon>
        <taxon>Erysipelotrichaceae</taxon>
        <taxon>Faecalicoccus</taxon>
    </lineage>
</organism>
<evidence type="ECO:0000256" key="1">
    <source>
        <dbReference type="ARBA" id="ARBA00005854"/>
    </source>
</evidence>
<keyword evidence="3 5" id="KW-0560">Oxidoreductase</keyword>
<dbReference type="AlphaFoldDB" id="A0AAW6CTT9"/>
<evidence type="ECO:0000313" key="8">
    <source>
        <dbReference type="EMBL" id="MDB7982861.1"/>
    </source>
</evidence>
<keyword evidence="2" id="KW-0028">Amino-acid biosynthesis</keyword>
<dbReference type="SUPFAM" id="SSF52283">
    <property type="entry name" value="Formate/glycerate dehydrogenase catalytic domain-like"/>
    <property type="match status" value="1"/>
</dbReference>
<dbReference type="PROSITE" id="PS00065">
    <property type="entry name" value="D_2_HYDROXYACID_DH_1"/>
    <property type="match status" value="1"/>
</dbReference>
<dbReference type="Gene3D" id="3.40.50.720">
    <property type="entry name" value="NAD(P)-binding Rossmann-like Domain"/>
    <property type="match status" value="2"/>
</dbReference>
<gene>
    <name evidence="8" type="ORF">PND82_08540</name>
</gene>
<evidence type="ECO:0000259" key="6">
    <source>
        <dbReference type="Pfam" id="PF00389"/>
    </source>
</evidence>
<sequence>MSQKVAIVNANSFGRYFPEYIEMLKDKVGDVERFTVDKNISATELSEQLQGYEYLIVGTTPQFSEEFFKLTPSIKYIARFGIGYNNVDVLGAKKYDVIASNIPGVLEKEDVAEHAVGLLMSLIKHSVDGDKAVRSMEWNVNRGRFLGMRLHGKTVGVLGMGNIGKTFAHIMANGFGCKILGYDPYLSKEEMEKRGAEKKELDEILAESDVLSLHINLTNESYHLMNKECLQKVKTGAYIVNTARGELVDEVAMCEALKEGKLAGYGADVIEAEPPKEDNPLLTCPHTVLTPHLATYNAECNRQMCQSIVDDVVAVSKGQKPSVVLEK</sequence>
<dbReference type="PANTHER" id="PTHR42789:SF1">
    <property type="entry name" value="D-ISOMER SPECIFIC 2-HYDROXYACID DEHYDROGENASE FAMILY PROTEIN (AFU_ORTHOLOGUE AFUA_6G10090)"/>
    <property type="match status" value="1"/>
</dbReference>